<protein>
    <submittedName>
        <fullName evidence="1">Uncharacterized protein</fullName>
    </submittedName>
</protein>
<evidence type="ECO:0000313" key="2">
    <source>
        <dbReference type="Proteomes" id="UP000026960"/>
    </source>
</evidence>
<dbReference type="HOGENOM" id="CLU_2801552_0_0_1"/>
<dbReference type="AlphaFoldDB" id="A0A0D3HL40"/>
<reference evidence="1" key="2">
    <citation type="submission" date="2015-03" db="UniProtKB">
        <authorList>
            <consortium name="EnsemblPlants"/>
        </authorList>
    </citation>
    <scope>IDENTIFICATION</scope>
</reference>
<reference evidence="1" key="1">
    <citation type="journal article" date="2009" name="Rice">
        <title>De Novo Next Generation Sequencing of Plant Genomes.</title>
        <authorList>
            <person name="Rounsley S."/>
            <person name="Marri P.R."/>
            <person name="Yu Y."/>
            <person name="He R."/>
            <person name="Sisneros N."/>
            <person name="Goicoechea J.L."/>
            <person name="Lee S.J."/>
            <person name="Angelova A."/>
            <person name="Kudrna D."/>
            <person name="Luo M."/>
            <person name="Affourtit J."/>
            <person name="Desany B."/>
            <person name="Knight J."/>
            <person name="Niazi F."/>
            <person name="Egholm M."/>
            <person name="Wing R.A."/>
        </authorList>
    </citation>
    <scope>NUCLEOTIDE SEQUENCE [LARGE SCALE GENOMIC DNA]</scope>
    <source>
        <strain evidence="1">cv. IRGC 105608</strain>
    </source>
</reference>
<keyword evidence="2" id="KW-1185">Reference proteome</keyword>
<organism evidence="1">
    <name type="scientific">Oryza barthii</name>
    <dbReference type="NCBI Taxonomy" id="65489"/>
    <lineage>
        <taxon>Eukaryota</taxon>
        <taxon>Viridiplantae</taxon>
        <taxon>Streptophyta</taxon>
        <taxon>Embryophyta</taxon>
        <taxon>Tracheophyta</taxon>
        <taxon>Spermatophyta</taxon>
        <taxon>Magnoliopsida</taxon>
        <taxon>Liliopsida</taxon>
        <taxon>Poales</taxon>
        <taxon>Poaceae</taxon>
        <taxon>BOP clade</taxon>
        <taxon>Oryzoideae</taxon>
        <taxon>Oryzeae</taxon>
        <taxon>Oryzinae</taxon>
        <taxon>Oryza</taxon>
    </lineage>
</organism>
<evidence type="ECO:0000313" key="1">
    <source>
        <dbReference type="EnsemblPlants" id="OBART11G11310.1"/>
    </source>
</evidence>
<name>A0A0D3HL40_9ORYZ</name>
<dbReference type="Gramene" id="OBART11G11310.1">
    <property type="protein sequence ID" value="OBART11G11310.1"/>
    <property type="gene ID" value="OBART11G11310"/>
</dbReference>
<dbReference type="PaxDb" id="65489-OBART11G11310.1"/>
<dbReference type="EnsemblPlants" id="OBART11G11310.1">
    <property type="protein sequence ID" value="OBART11G11310.1"/>
    <property type="gene ID" value="OBART11G11310"/>
</dbReference>
<sequence>PSILFQPVVQACKEYVDEDAGTCKECYEKVNETEEEQIDDLQSAHNQHIFYNAALASSRPQQQPTVEQ</sequence>
<dbReference type="Proteomes" id="UP000026960">
    <property type="component" value="Chromosome 11"/>
</dbReference>
<proteinExistence type="predicted"/>
<accession>A0A0D3HL40</accession>